<keyword evidence="7 10" id="KW-1133">Transmembrane helix</keyword>
<evidence type="ECO:0000256" key="3">
    <source>
        <dbReference type="ARBA" id="ARBA00022448"/>
    </source>
</evidence>
<comment type="function">
    <text evidence="10">Involved in protein export. Participates in an early event of protein translocation.</text>
</comment>
<dbReference type="EMBL" id="FNZK01000004">
    <property type="protein sequence ID" value="SEJ16678.1"/>
    <property type="molecule type" value="Genomic_DNA"/>
</dbReference>
<dbReference type="PRINTS" id="PR01651">
    <property type="entry name" value="SECGEXPORT"/>
</dbReference>
<evidence type="ECO:0000256" key="8">
    <source>
        <dbReference type="ARBA" id="ARBA00023010"/>
    </source>
</evidence>
<comment type="subcellular location">
    <subcellularLocation>
        <location evidence="1 10">Cell membrane</location>
        <topology evidence="1 10">Multi-pass membrane protein</topology>
    </subcellularLocation>
</comment>
<keyword evidence="8 10" id="KW-0811">Translocation</keyword>
<dbReference type="InterPro" id="IPR004692">
    <property type="entry name" value="SecG"/>
</dbReference>
<proteinExistence type="inferred from homology"/>
<organism evidence="11 12">
    <name type="scientific">Propionispira arboris</name>
    <dbReference type="NCBI Taxonomy" id="84035"/>
    <lineage>
        <taxon>Bacteria</taxon>
        <taxon>Bacillati</taxon>
        <taxon>Bacillota</taxon>
        <taxon>Negativicutes</taxon>
        <taxon>Selenomonadales</taxon>
        <taxon>Selenomonadaceae</taxon>
        <taxon>Propionispira</taxon>
    </lineage>
</organism>
<dbReference type="NCBIfam" id="TIGR00810">
    <property type="entry name" value="secG"/>
    <property type="match status" value="1"/>
</dbReference>
<dbReference type="PANTHER" id="PTHR34182:SF1">
    <property type="entry name" value="PROTEIN-EXPORT MEMBRANE PROTEIN SECG"/>
    <property type="match status" value="1"/>
</dbReference>
<evidence type="ECO:0000256" key="2">
    <source>
        <dbReference type="ARBA" id="ARBA00008445"/>
    </source>
</evidence>
<gene>
    <name evidence="11" type="ORF">SAMN05660742_10421</name>
</gene>
<dbReference type="GO" id="GO:0065002">
    <property type="term" value="P:intracellular protein transmembrane transport"/>
    <property type="evidence" value="ECO:0007669"/>
    <property type="project" value="TreeGrafter"/>
</dbReference>
<evidence type="ECO:0000313" key="11">
    <source>
        <dbReference type="EMBL" id="SEJ16678.1"/>
    </source>
</evidence>
<keyword evidence="6 10" id="KW-0653">Protein transport</keyword>
<evidence type="ECO:0000256" key="7">
    <source>
        <dbReference type="ARBA" id="ARBA00022989"/>
    </source>
</evidence>
<keyword evidence="3 10" id="KW-0813">Transport</keyword>
<evidence type="ECO:0000256" key="5">
    <source>
        <dbReference type="ARBA" id="ARBA00022692"/>
    </source>
</evidence>
<keyword evidence="9 10" id="KW-0472">Membrane</keyword>
<dbReference type="GO" id="GO:0005886">
    <property type="term" value="C:plasma membrane"/>
    <property type="evidence" value="ECO:0007669"/>
    <property type="project" value="UniProtKB-SubCell"/>
</dbReference>
<keyword evidence="12" id="KW-1185">Reference proteome</keyword>
<comment type="similarity">
    <text evidence="2 10">Belongs to the SecG family.</text>
</comment>
<evidence type="ECO:0000256" key="9">
    <source>
        <dbReference type="ARBA" id="ARBA00023136"/>
    </source>
</evidence>
<name>A0A1H6WIA8_9FIRM</name>
<evidence type="ECO:0000256" key="6">
    <source>
        <dbReference type="ARBA" id="ARBA00022927"/>
    </source>
</evidence>
<evidence type="ECO:0000256" key="1">
    <source>
        <dbReference type="ARBA" id="ARBA00004651"/>
    </source>
</evidence>
<protein>
    <recommendedName>
        <fullName evidence="10">Protein-export membrane protein SecG</fullName>
    </recommendedName>
</protein>
<keyword evidence="4 10" id="KW-1003">Cell membrane</keyword>
<dbReference type="PANTHER" id="PTHR34182">
    <property type="entry name" value="PROTEIN-EXPORT MEMBRANE PROTEIN SECG"/>
    <property type="match status" value="1"/>
</dbReference>
<dbReference type="Proteomes" id="UP000199662">
    <property type="component" value="Unassembled WGS sequence"/>
</dbReference>
<evidence type="ECO:0000313" key="12">
    <source>
        <dbReference type="Proteomes" id="UP000199662"/>
    </source>
</evidence>
<accession>A0A1H6WIA8</accession>
<dbReference type="AlphaFoldDB" id="A0A1H6WIA8"/>
<sequence length="76" mass="7789">MLISLMVLDSLIAIILIASVIFQSGKSSGMGGSISGGADTVFSGKARGMDALLSRVTIVFAILFAILTLIIAKMTA</sequence>
<dbReference type="STRING" id="84035.SAMN05660742_10421"/>
<dbReference type="GO" id="GO:0009306">
    <property type="term" value="P:protein secretion"/>
    <property type="evidence" value="ECO:0007669"/>
    <property type="project" value="UniProtKB-UniRule"/>
</dbReference>
<evidence type="ECO:0000256" key="4">
    <source>
        <dbReference type="ARBA" id="ARBA00022475"/>
    </source>
</evidence>
<reference evidence="11 12" key="1">
    <citation type="submission" date="2016-10" db="EMBL/GenBank/DDBJ databases">
        <authorList>
            <person name="de Groot N.N."/>
        </authorList>
    </citation>
    <scope>NUCLEOTIDE SEQUENCE [LARGE SCALE GENOMIC DNA]</scope>
    <source>
        <strain evidence="11 12">DSM 2179</strain>
    </source>
</reference>
<dbReference type="GO" id="GO:0015450">
    <property type="term" value="F:protein-transporting ATPase activity"/>
    <property type="evidence" value="ECO:0007669"/>
    <property type="project" value="UniProtKB-UniRule"/>
</dbReference>
<feature type="transmembrane region" description="Helical" evidence="10">
    <location>
        <begin position="51"/>
        <end position="72"/>
    </location>
</feature>
<evidence type="ECO:0000256" key="10">
    <source>
        <dbReference type="RuleBase" id="RU365087"/>
    </source>
</evidence>
<dbReference type="Pfam" id="PF03840">
    <property type="entry name" value="SecG"/>
    <property type="match status" value="1"/>
</dbReference>
<comment type="caution">
    <text evidence="10">Lacks conserved residue(s) required for the propagation of feature annotation.</text>
</comment>
<dbReference type="GO" id="GO:0043952">
    <property type="term" value="P:protein transport by the Sec complex"/>
    <property type="evidence" value="ECO:0007669"/>
    <property type="project" value="TreeGrafter"/>
</dbReference>
<keyword evidence="5 10" id="KW-0812">Transmembrane</keyword>